<comment type="caution">
    <text evidence="5">The sequence shown here is derived from an EMBL/GenBank/DDBJ whole genome shotgun (WGS) entry which is preliminary data.</text>
</comment>
<evidence type="ECO:0000256" key="3">
    <source>
        <dbReference type="SAM" id="Phobius"/>
    </source>
</evidence>
<evidence type="ECO:0000313" key="6">
    <source>
        <dbReference type="Proteomes" id="UP000593568"/>
    </source>
</evidence>
<feature type="compositionally biased region" description="Basic and acidic residues" evidence="2">
    <location>
        <begin position="143"/>
        <end position="159"/>
    </location>
</feature>
<dbReference type="EMBL" id="JABEZW010000008">
    <property type="protein sequence ID" value="MBA0772771.1"/>
    <property type="molecule type" value="Genomic_DNA"/>
</dbReference>
<protein>
    <recommendedName>
        <fullName evidence="4">SAM domain-containing protein</fullName>
    </recommendedName>
</protein>
<evidence type="ECO:0000256" key="1">
    <source>
        <dbReference type="ARBA" id="ARBA00022737"/>
    </source>
</evidence>
<keyword evidence="3" id="KW-1133">Transmembrane helix</keyword>
<dbReference type="PANTHER" id="PTHR10627">
    <property type="entry name" value="SCP160"/>
    <property type="match status" value="1"/>
</dbReference>
<evidence type="ECO:0000259" key="4">
    <source>
        <dbReference type="PROSITE" id="PS50105"/>
    </source>
</evidence>
<keyword evidence="3" id="KW-0472">Membrane</keyword>
<organism evidence="5 6">
    <name type="scientific">Gossypium trilobum</name>
    <dbReference type="NCBI Taxonomy" id="34281"/>
    <lineage>
        <taxon>Eukaryota</taxon>
        <taxon>Viridiplantae</taxon>
        <taxon>Streptophyta</taxon>
        <taxon>Embryophyta</taxon>
        <taxon>Tracheophyta</taxon>
        <taxon>Spermatophyta</taxon>
        <taxon>Magnoliopsida</taxon>
        <taxon>eudicotyledons</taxon>
        <taxon>Gunneridae</taxon>
        <taxon>Pentapetalae</taxon>
        <taxon>rosids</taxon>
        <taxon>malvids</taxon>
        <taxon>Malvales</taxon>
        <taxon>Malvaceae</taxon>
        <taxon>Malvoideae</taxon>
        <taxon>Gossypium</taxon>
    </lineage>
</organism>
<dbReference type="Pfam" id="PF00536">
    <property type="entry name" value="SAM_1"/>
    <property type="match status" value="1"/>
</dbReference>
<evidence type="ECO:0000313" key="5">
    <source>
        <dbReference type="EMBL" id="MBA0772771.1"/>
    </source>
</evidence>
<feature type="domain" description="SAM" evidence="4">
    <location>
        <begin position="321"/>
        <end position="365"/>
    </location>
</feature>
<dbReference type="InterPro" id="IPR001660">
    <property type="entry name" value="SAM"/>
</dbReference>
<feature type="compositionally biased region" description="Basic and acidic residues" evidence="2">
    <location>
        <begin position="169"/>
        <end position="188"/>
    </location>
</feature>
<sequence length="415" mass="46330">MAEASRGRVTITLGRTGQVVKRAGPASGVDLSDSHPVSGSKRSVRDRLGGNADSSSLHGSQLNNKRYVLKNFTVVFSAFLSLALLCWCLRNAGLPFYRQRGDGYTTSLNDNGLNGSELLPLSVHIGKDDLRFKLMQKNVFRRAQSDENRKDMDLREKLSRMGQPYETHQTSESRERIPEPREQVLESRETSILGRIPSTRSVDDLPRVTTSRSSYSPWTLDHLRQRFPDRVMGSSRGLSPPRNAEEFQRRQVNRTYDDVRPVSYMGKDVIDAPGVSTTSFVTKSRLPTTSAKPMPPGPQIPTIGVDHVVAFGYEQVAVEGAEQQTVEGLLHSLGLGKYTITFKAEEVDMTALKQMGENDLKELGIPMRSLLMIVLTLKRLQYPGAYHVTDEKIYNLSANNKFRGFSKMGCDQGVF</sequence>
<dbReference type="Proteomes" id="UP000593568">
    <property type="component" value="Unassembled WGS sequence"/>
</dbReference>
<dbReference type="PANTHER" id="PTHR10627:SF74">
    <property type="entry name" value="OS08G0526500 PROTEIN"/>
    <property type="match status" value="1"/>
</dbReference>
<keyword evidence="1" id="KW-0677">Repeat</keyword>
<evidence type="ECO:0000256" key="2">
    <source>
        <dbReference type="SAM" id="MobiDB-lite"/>
    </source>
</evidence>
<name>A0A7J9EIT4_9ROSI</name>
<accession>A0A7J9EIT4</accession>
<keyword evidence="3" id="KW-0812">Transmembrane</keyword>
<gene>
    <name evidence="5" type="ORF">Gotri_008096</name>
</gene>
<dbReference type="Gene3D" id="1.10.150.50">
    <property type="entry name" value="Transcription Factor, Ets-1"/>
    <property type="match status" value="1"/>
</dbReference>
<feature type="region of interest" description="Disordered" evidence="2">
    <location>
        <begin position="143"/>
        <end position="188"/>
    </location>
</feature>
<feature type="region of interest" description="Disordered" evidence="2">
    <location>
        <begin position="24"/>
        <end position="57"/>
    </location>
</feature>
<dbReference type="AlphaFoldDB" id="A0A7J9EIT4"/>
<proteinExistence type="predicted"/>
<keyword evidence="6" id="KW-1185">Reference proteome</keyword>
<dbReference type="SUPFAM" id="SSF47769">
    <property type="entry name" value="SAM/Pointed domain"/>
    <property type="match status" value="1"/>
</dbReference>
<dbReference type="InterPro" id="IPR013761">
    <property type="entry name" value="SAM/pointed_sf"/>
</dbReference>
<dbReference type="SMART" id="SM00454">
    <property type="entry name" value="SAM"/>
    <property type="match status" value="1"/>
</dbReference>
<feature type="transmembrane region" description="Helical" evidence="3">
    <location>
        <begin position="72"/>
        <end position="90"/>
    </location>
</feature>
<dbReference type="PROSITE" id="PS50105">
    <property type="entry name" value="SAM_DOMAIN"/>
    <property type="match status" value="1"/>
</dbReference>
<reference evidence="5 6" key="1">
    <citation type="journal article" date="2019" name="Genome Biol. Evol.">
        <title>Insights into the evolution of the New World diploid cottons (Gossypium, subgenus Houzingenia) based on genome sequencing.</title>
        <authorList>
            <person name="Grover C.E."/>
            <person name="Arick M.A. 2nd"/>
            <person name="Thrash A."/>
            <person name="Conover J.L."/>
            <person name="Sanders W.S."/>
            <person name="Peterson D.G."/>
            <person name="Frelichowski J.E."/>
            <person name="Scheffler J.A."/>
            <person name="Scheffler B.E."/>
            <person name="Wendel J.F."/>
        </authorList>
    </citation>
    <scope>NUCLEOTIDE SEQUENCE [LARGE SCALE GENOMIC DNA]</scope>
    <source>
        <strain evidence="5">8</strain>
        <tissue evidence="5">Leaf</tissue>
    </source>
</reference>